<reference evidence="1" key="1">
    <citation type="submission" date="2022-05" db="EMBL/GenBank/DDBJ databases">
        <title>An RpoN-dependent PEP-CTERM gene is involved in floc formation of an Aquincola tertiaricarbonis strain.</title>
        <authorList>
            <person name="Qiu D."/>
            <person name="Xia M."/>
        </authorList>
    </citation>
    <scope>NUCLEOTIDE SEQUENCE</scope>
    <source>
        <strain evidence="1">RN12</strain>
    </source>
</reference>
<evidence type="ECO:0000313" key="1">
    <source>
        <dbReference type="EMBL" id="URI08766.1"/>
    </source>
</evidence>
<keyword evidence="2" id="KW-1185">Reference proteome</keyword>
<protein>
    <submittedName>
        <fullName evidence="1">Uncharacterized protein</fullName>
    </submittedName>
</protein>
<accession>A0ABY4SCJ5</accession>
<dbReference type="Proteomes" id="UP001056201">
    <property type="component" value="Chromosome 2"/>
</dbReference>
<evidence type="ECO:0000313" key="2">
    <source>
        <dbReference type="Proteomes" id="UP001056201"/>
    </source>
</evidence>
<sequence>MPCALCGSWEYNRSSCSLERGLKRADDLLNLIELGEALDAPPDLPPDRQEEPCP</sequence>
<name>A0ABY4SCJ5_AQUTE</name>
<proteinExistence type="predicted"/>
<dbReference type="RefSeq" id="WP_250196986.1">
    <property type="nucleotide sequence ID" value="NZ_CP097636.1"/>
</dbReference>
<gene>
    <name evidence="1" type="ORF">MW290_24630</name>
</gene>
<organism evidence="1 2">
    <name type="scientific">Aquincola tertiaricarbonis</name>
    <dbReference type="NCBI Taxonomy" id="391953"/>
    <lineage>
        <taxon>Bacteria</taxon>
        <taxon>Pseudomonadati</taxon>
        <taxon>Pseudomonadota</taxon>
        <taxon>Betaproteobacteria</taxon>
        <taxon>Burkholderiales</taxon>
        <taxon>Sphaerotilaceae</taxon>
        <taxon>Aquincola</taxon>
    </lineage>
</organism>
<dbReference type="EMBL" id="CP097636">
    <property type="protein sequence ID" value="URI08766.1"/>
    <property type="molecule type" value="Genomic_DNA"/>
</dbReference>